<dbReference type="Proteomes" id="UP001459277">
    <property type="component" value="Unassembled WGS sequence"/>
</dbReference>
<dbReference type="Pfam" id="PF14392">
    <property type="entry name" value="zf-CCHC_4"/>
    <property type="match status" value="1"/>
</dbReference>
<dbReference type="InterPro" id="IPR040256">
    <property type="entry name" value="At4g02000-like"/>
</dbReference>
<name>A0AAW2D7P7_9ROSI</name>
<evidence type="ECO:0000313" key="3">
    <source>
        <dbReference type="EMBL" id="KAL0006109.1"/>
    </source>
</evidence>
<gene>
    <name evidence="3" type="ORF">SO802_013670</name>
</gene>
<dbReference type="EMBL" id="JAZDWU010000004">
    <property type="protein sequence ID" value="KAL0006109.1"/>
    <property type="molecule type" value="Genomic_DNA"/>
</dbReference>
<feature type="compositionally biased region" description="Basic and acidic residues" evidence="1">
    <location>
        <begin position="211"/>
        <end position="232"/>
    </location>
</feature>
<proteinExistence type="predicted"/>
<feature type="region of interest" description="Disordered" evidence="1">
    <location>
        <begin position="193"/>
        <end position="232"/>
    </location>
</feature>
<keyword evidence="4" id="KW-1185">Reference proteome</keyword>
<evidence type="ECO:0000313" key="4">
    <source>
        <dbReference type="Proteomes" id="UP001459277"/>
    </source>
</evidence>
<accession>A0AAW2D7P7</accession>
<comment type="caution">
    <text evidence="3">The sequence shown here is derived from an EMBL/GenBank/DDBJ whole genome shotgun (WGS) entry which is preliminary data.</text>
</comment>
<dbReference type="PANTHER" id="PTHR31286">
    <property type="entry name" value="GLYCINE-RICH CELL WALL STRUCTURAL PROTEIN 1.8-LIKE"/>
    <property type="match status" value="1"/>
</dbReference>
<reference evidence="3 4" key="1">
    <citation type="submission" date="2024-01" db="EMBL/GenBank/DDBJ databases">
        <title>A telomere-to-telomere, gap-free genome of sweet tea (Lithocarpus litseifolius).</title>
        <authorList>
            <person name="Zhou J."/>
        </authorList>
    </citation>
    <scope>NUCLEOTIDE SEQUENCE [LARGE SCALE GENOMIC DNA]</scope>
    <source>
        <strain evidence="3">Zhou-2022a</strain>
        <tissue evidence="3">Leaf</tissue>
    </source>
</reference>
<dbReference type="PANTHER" id="PTHR31286:SF167">
    <property type="entry name" value="OS09G0268800 PROTEIN"/>
    <property type="match status" value="1"/>
</dbReference>
<dbReference type="AlphaFoldDB" id="A0AAW2D7P7"/>
<evidence type="ECO:0000256" key="1">
    <source>
        <dbReference type="SAM" id="MobiDB-lite"/>
    </source>
</evidence>
<feature type="domain" description="Zinc knuckle CX2CX4HX4C" evidence="2">
    <location>
        <begin position="102"/>
        <end position="149"/>
    </location>
</feature>
<dbReference type="InterPro" id="IPR025836">
    <property type="entry name" value="Zn_knuckle_CX2CX4HX4C"/>
</dbReference>
<sequence length="259" mass="29369">MGNHVVLFVFSDKSDADRVLLGEPWSYDKYLVSLRRVEKNGAVKDMVFDRTNFWVQIHDIPMCDMTPETTAEIIKGCGEVQPGIREWGNQDGSTFMSIRVRVDTSKSLCHGQKLRNEDGESGCIRFKYERLPIICYWCGRLTHSDKDCELWISSNGSLTENDRQFSAWLRALLFNTRKCSTIRVGGVEEDKLGGNVQEVDGEEDEVLGSRSVDRSDAEHDGDRRQKEGDIVQESTRKETCVIIGAKINELSDSSKVTDF</sequence>
<evidence type="ECO:0000259" key="2">
    <source>
        <dbReference type="Pfam" id="PF14392"/>
    </source>
</evidence>
<protein>
    <recommendedName>
        <fullName evidence="2">Zinc knuckle CX2CX4HX4C domain-containing protein</fullName>
    </recommendedName>
</protein>
<organism evidence="3 4">
    <name type="scientific">Lithocarpus litseifolius</name>
    <dbReference type="NCBI Taxonomy" id="425828"/>
    <lineage>
        <taxon>Eukaryota</taxon>
        <taxon>Viridiplantae</taxon>
        <taxon>Streptophyta</taxon>
        <taxon>Embryophyta</taxon>
        <taxon>Tracheophyta</taxon>
        <taxon>Spermatophyta</taxon>
        <taxon>Magnoliopsida</taxon>
        <taxon>eudicotyledons</taxon>
        <taxon>Gunneridae</taxon>
        <taxon>Pentapetalae</taxon>
        <taxon>rosids</taxon>
        <taxon>fabids</taxon>
        <taxon>Fagales</taxon>
        <taxon>Fagaceae</taxon>
        <taxon>Lithocarpus</taxon>
    </lineage>
</organism>